<reference evidence="1" key="1">
    <citation type="submission" date="2020-01" db="EMBL/GenBank/DDBJ databases">
        <authorList>
            <person name="Mishra B."/>
        </authorList>
    </citation>
    <scope>NUCLEOTIDE SEQUENCE [LARGE SCALE GENOMIC DNA]</scope>
</reference>
<accession>A0A6D2I5X2</accession>
<sequence>MELSSGRFSYIGGALKQGIVVDPDLMTWSCFDGFCEEFLIEGGLVERVWWKLNHENMETVLMFCCFACRRLSPGFCLSLCFVANHSCQGAEYGAVREFQGAETISLTQPSQISE</sequence>
<dbReference type="Proteomes" id="UP000467841">
    <property type="component" value="Unassembled WGS sequence"/>
</dbReference>
<evidence type="ECO:0000313" key="1">
    <source>
        <dbReference type="EMBL" id="CAA7020749.1"/>
    </source>
</evidence>
<dbReference type="AlphaFoldDB" id="A0A6D2I5X2"/>
<proteinExistence type="predicted"/>
<comment type="caution">
    <text evidence="1">The sequence shown here is derived from an EMBL/GenBank/DDBJ whole genome shotgun (WGS) entry which is preliminary data.</text>
</comment>
<keyword evidence="2" id="KW-1185">Reference proteome</keyword>
<organism evidence="1 2">
    <name type="scientific">Microthlaspi erraticum</name>
    <dbReference type="NCBI Taxonomy" id="1685480"/>
    <lineage>
        <taxon>Eukaryota</taxon>
        <taxon>Viridiplantae</taxon>
        <taxon>Streptophyta</taxon>
        <taxon>Embryophyta</taxon>
        <taxon>Tracheophyta</taxon>
        <taxon>Spermatophyta</taxon>
        <taxon>Magnoliopsida</taxon>
        <taxon>eudicotyledons</taxon>
        <taxon>Gunneridae</taxon>
        <taxon>Pentapetalae</taxon>
        <taxon>rosids</taxon>
        <taxon>malvids</taxon>
        <taxon>Brassicales</taxon>
        <taxon>Brassicaceae</taxon>
        <taxon>Coluteocarpeae</taxon>
        <taxon>Microthlaspi</taxon>
    </lineage>
</organism>
<name>A0A6D2I5X2_9BRAS</name>
<dbReference type="EMBL" id="CACVBM020000555">
    <property type="protein sequence ID" value="CAA7020749.1"/>
    <property type="molecule type" value="Genomic_DNA"/>
</dbReference>
<evidence type="ECO:0000313" key="2">
    <source>
        <dbReference type="Proteomes" id="UP000467841"/>
    </source>
</evidence>
<protein>
    <submittedName>
        <fullName evidence="1">Uncharacterized protein</fullName>
    </submittedName>
</protein>
<gene>
    <name evidence="1" type="ORF">MERR_LOCUS7984</name>
</gene>